<organism evidence="3">
    <name type="scientific">Eucalyptus grandis</name>
    <name type="common">Flooded gum</name>
    <dbReference type="NCBI Taxonomy" id="71139"/>
    <lineage>
        <taxon>Eukaryota</taxon>
        <taxon>Viridiplantae</taxon>
        <taxon>Streptophyta</taxon>
        <taxon>Embryophyta</taxon>
        <taxon>Tracheophyta</taxon>
        <taxon>Spermatophyta</taxon>
        <taxon>Magnoliopsida</taxon>
        <taxon>eudicotyledons</taxon>
        <taxon>Gunneridae</taxon>
        <taxon>Pentapetalae</taxon>
        <taxon>rosids</taxon>
        <taxon>malvids</taxon>
        <taxon>Myrtales</taxon>
        <taxon>Myrtaceae</taxon>
        <taxon>Myrtoideae</taxon>
        <taxon>Eucalypteae</taxon>
        <taxon>Eucalyptus</taxon>
    </lineage>
</organism>
<sequence>MGCVSSNLLNHDEEFSSALGTSSALGHHIVSLTSTTYGLLTLDPPSSPQPPSSASAAAATTAPTPPPRFTLGSIFPSPLLSDPKSFRSESKAQWSDPTRPEIINSWELMAGLDAESFRFSPLPQPKFKDLFGVDKENSNPNSASRANSFKFQIHPSPVPKLPLPLLPRDGGCGEVPSPPAAAAVVAANPALDRFDYLCPPRGEDRVVIYTTTLRGVRKTFEDCSAVRAAVEGLGVAVCERDVSMDSGFKEELRELMKGRAREEVVPPRVFVRGRYLGGAEEVMRIAEEGGLGELLKGLPKRKAGVLCEGCGGVRFLPCFQCNGSCKVVVNLVMVKEEGEGGQKPERVVVIRCSDCNENGLVLCPICS</sequence>
<dbReference type="Gramene" id="KCW77308">
    <property type="protein sequence ID" value="KCW77308"/>
    <property type="gene ID" value="EUGRSUZ_D01672"/>
</dbReference>
<dbReference type="OrthoDB" id="423313at2759"/>
<dbReference type="Gene3D" id="3.40.30.10">
    <property type="entry name" value="Glutaredoxin"/>
    <property type="match status" value="1"/>
</dbReference>
<dbReference type="Pfam" id="PF23733">
    <property type="entry name" value="GRXCR1-2_C"/>
    <property type="match status" value="1"/>
</dbReference>
<dbReference type="SUPFAM" id="SSF52833">
    <property type="entry name" value="Thioredoxin-like"/>
    <property type="match status" value="1"/>
</dbReference>
<dbReference type="PROSITE" id="PS51354">
    <property type="entry name" value="GLUTAREDOXIN_2"/>
    <property type="match status" value="1"/>
</dbReference>
<dbReference type="InterPro" id="IPR002109">
    <property type="entry name" value="Glutaredoxin"/>
</dbReference>
<dbReference type="InterPro" id="IPR036249">
    <property type="entry name" value="Thioredoxin-like_sf"/>
</dbReference>
<dbReference type="OMA" id="EIINSWE"/>
<gene>
    <name evidence="3" type="ORF">EUGRSUZ_D01672</name>
</gene>
<evidence type="ECO:0000256" key="1">
    <source>
        <dbReference type="SAM" id="MobiDB-lite"/>
    </source>
</evidence>
<accession>A0A059CFR7</accession>
<dbReference type="AlphaFoldDB" id="A0A059CFR7"/>
<feature type="compositionally biased region" description="Low complexity" evidence="1">
    <location>
        <begin position="52"/>
        <end position="62"/>
    </location>
</feature>
<evidence type="ECO:0000259" key="2">
    <source>
        <dbReference type="Pfam" id="PF00462"/>
    </source>
</evidence>
<name>A0A059CFR7_EUCGR</name>
<dbReference type="PANTHER" id="PTHR45669">
    <property type="entry name" value="GLUTAREDOXIN DOMAIN-CONTAINING CYSTEINE-RICH PROTEIN CG12206-RELATED"/>
    <property type="match status" value="1"/>
</dbReference>
<evidence type="ECO:0000313" key="3">
    <source>
        <dbReference type="EMBL" id="KCW77308.1"/>
    </source>
</evidence>
<dbReference type="InParanoid" id="A0A059CFR7"/>
<reference evidence="3" key="1">
    <citation type="submission" date="2013-07" db="EMBL/GenBank/DDBJ databases">
        <title>The genome of Eucalyptus grandis.</title>
        <authorList>
            <person name="Schmutz J."/>
            <person name="Hayes R."/>
            <person name="Myburg A."/>
            <person name="Tuskan G."/>
            <person name="Grattapaglia D."/>
            <person name="Rokhsar D.S."/>
        </authorList>
    </citation>
    <scope>NUCLEOTIDE SEQUENCE</scope>
    <source>
        <tissue evidence="3">Leaf extractions</tissue>
    </source>
</reference>
<dbReference type="eggNOG" id="KOG2824">
    <property type="taxonomic scope" value="Eukaryota"/>
</dbReference>
<dbReference type="PANTHER" id="PTHR45669:SF22">
    <property type="entry name" value="GLUTAREDOXIN DOMAIN-CONTAINING CYSTEINE-RICH PROTEIN CG12206-RELATED"/>
    <property type="match status" value="1"/>
</dbReference>
<dbReference type="Pfam" id="PF00462">
    <property type="entry name" value="Glutaredoxin"/>
    <property type="match status" value="1"/>
</dbReference>
<protein>
    <recommendedName>
        <fullName evidence="2">Glutaredoxin domain-containing protein</fullName>
    </recommendedName>
</protein>
<dbReference type="FunCoup" id="A0A059CFR7">
    <property type="interactions" value="100"/>
</dbReference>
<dbReference type="KEGG" id="egr:104441606"/>
<feature type="region of interest" description="Disordered" evidence="1">
    <location>
        <begin position="41"/>
        <end position="74"/>
    </location>
</feature>
<dbReference type="CDD" id="cd03031">
    <property type="entry name" value="GRX_GRX_like"/>
    <property type="match status" value="1"/>
</dbReference>
<dbReference type="EMBL" id="KK198756">
    <property type="protein sequence ID" value="KCW77308.1"/>
    <property type="molecule type" value="Genomic_DNA"/>
</dbReference>
<feature type="domain" description="Glutaredoxin" evidence="2">
    <location>
        <begin position="206"/>
        <end position="275"/>
    </location>
</feature>
<proteinExistence type="predicted"/>